<name>A0A1J8QCP9_9AGAM</name>
<dbReference type="Proteomes" id="UP000183567">
    <property type="component" value="Unassembled WGS sequence"/>
</dbReference>
<dbReference type="EMBL" id="LVVM01001843">
    <property type="protein sequence ID" value="OJA17739.1"/>
    <property type="molecule type" value="Genomic_DNA"/>
</dbReference>
<dbReference type="InterPro" id="IPR029058">
    <property type="entry name" value="AB_hydrolase_fold"/>
</dbReference>
<proteinExistence type="predicted"/>
<gene>
    <name evidence="1" type="ORF">AZE42_08828</name>
</gene>
<keyword evidence="2" id="KW-1185">Reference proteome</keyword>
<evidence type="ECO:0000313" key="1">
    <source>
        <dbReference type="EMBL" id="OJA17739.1"/>
    </source>
</evidence>
<evidence type="ECO:0000313" key="2">
    <source>
        <dbReference type="Proteomes" id="UP000183567"/>
    </source>
</evidence>
<sequence length="234" mass="25699">MVKLHTALDYLTRYTILGNVIRMGRSKSRSPHPVGSRLPAVPPTPAPGLQSLMTGDCACDSSRWSQSARQWTAPAVVRRLQSITKAFALLNAHEISPHTMSYNLTDRLIELVEDAHITWPTECVVQAAQGAGQQVWRYVFDQEGPSRGMPHHAADLIYLFDHDPLPLSPSSSLTAFDDDGSLPSFPSSRSIFAEVGEILDKILTIDELELMDIDQFSSGSESSFHGWAQPIAAS</sequence>
<dbReference type="AlphaFoldDB" id="A0A1J8QCP9"/>
<dbReference type="STRING" id="180088.A0A1J8QCP9"/>
<dbReference type="Gene3D" id="3.40.50.1820">
    <property type="entry name" value="alpha/beta hydrolase"/>
    <property type="match status" value="1"/>
</dbReference>
<accession>A0A1J8QCP9</accession>
<comment type="caution">
    <text evidence="1">The sequence shown here is derived from an EMBL/GenBank/DDBJ whole genome shotgun (WGS) entry which is preliminary data.</text>
</comment>
<reference evidence="1 2" key="1">
    <citation type="submission" date="2016-03" db="EMBL/GenBank/DDBJ databases">
        <title>Comparative genomics of the ectomycorrhizal sister species Rhizopogon vinicolor and Rhizopogon vesiculosus (Basidiomycota: Boletales) reveals a divergence of the mating type B locus.</title>
        <authorList>
            <person name="Mujic A.B."/>
            <person name="Kuo A."/>
            <person name="Tritt A."/>
            <person name="Lipzen A."/>
            <person name="Chen C."/>
            <person name="Johnson J."/>
            <person name="Sharma A."/>
            <person name="Barry K."/>
            <person name="Grigoriev I.V."/>
            <person name="Spatafora J.W."/>
        </authorList>
    </citation>
    <scope>NUCLEOTIDE SEQUENCE [LARGE SCALE GENOMIC DNA]</scope>
    <source>
        <strain evidence="1 2">AM-OR11-056</strain>
    </source>
</reference>
<dbReference type="SUPFAM" id="SSF53474">
    <property type="entry name" value="alpha/beta-Hydrolases"/>
    <property type="match status" value="1"/>
</dbReference>
<dbReference type="OrthoDB" id="3200163at2759"/>
<protein>
    <submittedName>
        <fullName evidence="1">Uncharacterized protein</fullName>
    </submittedName>
</protein>
<organism evidence="1 2">
    <name type="scientific">Rhizopogon vesiculosus</name>
    <dbReference type="NCBI Taxonomy" id="180088"/>
    <lineage>
        <taxon>Eukaryota</taxon>
        <taxon>Fungi</taxon>
        <taxon>Dikarya</taxon>
        <taxon>Basidiomycota</taxon>
        <taxon>Agaricomycotina</taxon>
        <taxon>Agaricomycetes</taxon>
        <taxon>Agaricomycetidae</taxon>
        <taxon>Boletales</taxon>
        <taxon>Suillineae</taxon>
        <taxon>Rhizopogonaceae</taxon>
        <taxon>Rhizopogon</taxon>
    </lineage>
</organism>